<comment type="subcellular location">
    <subcellularLocation>
        <location evidence="1">Nucleus</location>
    </subcellularLocation>
</comment>
<dbReference type="GO" id="GO:0005634">
    <property type="term" value="C:nucleus"/>
    <property type="evidence" value="ECO:0007669"/>
    <property type="project" value="UniProtKB-SubCell"/>
</dbReference>
<proteinExistence type="predicted"/>
<name>A0A6A5F632_PERFL</name>
<keyword evidence="6" id="KW-0539">Nucleus</keyword>
<accession>A0A6A5F632</accession>
<dbReference type="CDD" id="cd00130">
    <property type="entry name" value="PAS"/>
    <property type="match status" value="2"/>
</dbReference>
<keyword evidence="4" id="KW-0238">DNA-binding</keyword>
<dbReference type="Proteomes" id="UP000465112">
    <property type="component" value="Chromosome 8"/>
</dbReference>
<dbReference type="GO" id="GO:0003677">
    <property type="term" value="F:DNA binding"/>
    <property type="evidence" value="ECO:0007669"/>
    <property type="project" value="UniProtKB-KW"/>
</dbReference>
<dbReference type="PROSITE" id="PS50112">
    <property type="entry name" value="PAS"/>
    <property type="match status" value="2"/>
</dbReference>
<dbReference type="EMBL" id="VHII01000008">
    <property type="protein sequence ID" value="KAF1386559.1"/>
    <property type="molecule type" value="Genomic_DNA"/>
</dbReference>
<dbReference type="PRINTS" id="PR00785">
    <property type="entry name" value="NCTRNSLOCATR"/>
</dbReference>
<evidence type="ECO:0000256" key="5">
    <source>
        <dbReference type="ARBA" id="ARBA00023163"/>
    </source>
</evidence>
<dbReference type="GO" id="GO:0046983">
    <property type="term" value="F:protein dimerization activity"/>
    <property type="evidence" value="ECO:0007669"/>
    <property type="project" value="InterPro"/>
</dbReference>
<dbReference type="Pfam" id="PF00989">
    <property type="entry name" value="PAS"/>
    <property type="match status" value="1"/>
</dbReference>
<dbReference type="OrthoDB" id="71302at2759"/>
<evidence type="ECO:0000256" key="4">
    <source>
        <dbReference type="ARBA" id="ARBA00023125"/>
    </source>
</evidence>
<sequence length="639" mass="70739">MSARNAAAGGGDRARGEPAEDVLVEENQSGSVSLPSLMTPSSAACMSLSMEMPRKRKGSLDNQDTKSSSIPDADMEDIQNRSDGEDQNVKIKCFREPHSQIEKRRRDKMNNLIDELSAMIPTCNPMSRKLDKLTVLRMAVQHLKSLKGSASSFSEANFKPSFLPNEELKHLVLKAADGFLFVVGCDRGKIVFVSESVTKILNYSRAELIGQSLFDYIHPKDMGKVKEQLSASELYPRERLIDAKTGLQVQADLPVSAARLCSGARRSFFCRMKYNKIFIKVEEKEFQASTSKKKESQKYCTVHCTGYMRSWPTSHLEMDGDGEPDKQDSSYYSCLVAVGRIHSHSSPQVNGEVRVKPIEFITRFAMDGKFTFVDQRATTILGYLPQELLGTSCYEYFHQDDLPHLADKHRKVLRSKDKIETDCYKFKTKFGSFVTLQSQWFSFVNPWTKEVEYIVSTNTVISYDPGRTSRSEVKSELSSSSKTSEEDGNKSLQVILGISTTPGAMIYAGSIGTQIANELLDFNRMNSSSSSGSISPFSLPQDKCPQTHNQISNNMPNGGATDMEIPGKSSSEDEPQGAAFSGGESLMVENSQLDLDSVVGPGLSSLSNDEAAMAVIMSLLETDTNLGEAVDFEEMHWSS</sequence>
<evidence type="ECO:0000256" key="6">
    <source>
        <dbReference type="ARBA" id="ARBA00023242"/>
    </source>
</evidence>
<dbReference type="GO" id="GO:0005667">
    <property type="term" value="C:transcription regulator complex"/>
    <property type="evidence" value="ECO:0007669"/>
    <property type="project" value="InterPro"/>
</dbReference>
<dbReference type="InterPro" id="IPR050933">
    <property type="entry name" value="Circadian_TF"/>
</dbReference>
<evidence type="ECO:0000313" key="11">
    <source>
        <dbReference type="Proteomes" id="UP000465112"/>
    </source>
</evidence>
<evidence type="ECO:0000256" key="7">
    <source>
        <dbReference type="SAM" id="MobiDB-lite"/>
    </source>
</evidence>
<feature type="compositionally biased region" description="Basic and acidic residues" evidence="7">
    <location>
        <begin position="78"/>
        <end position="87"/>
    </location>
</feature>
<evidence type="ECO:0000256" key="2">
    <source>
        <dbReference type="ARBA" id="ARBA00022737"/>
    </source>
</evidence>
<feature type="region of interest" description="Disordered" evidence="7">
    <location>
        <begin position="1"/>
        <end position="87"/>
    </location>
</feature>
<dbReference type="InterPro" id="IPR011598">
    <property type="entry name" value="bHLH_dom"/>
</dbReference>
<protein>
    <recommendedName>
        <fullName evidence="12">Aryl hydrocarbon receptor nuclear translocator-like protein 2</fullName>
    </recommendedName>
</protein>
<evidence type="ECO:0000313" key="10">
    <source>
        <dbReference type="EMBL" id="KAF1386559.1"/>
    </source>
</evidence>
<reference evidence="10 11" key="1">
    <citation type="submission" date="2019-06" db="EMBL/GenBank/DDBJ databases">
        <title>A chromosome-scale genome assembly of the European perch, Perca fluviatilis.</title>
        <authorList>
            <person name="Roques C."/>
            <person name="Zahm M."/>
            <person name="Cabau C."/>
            <person name="Klopp C."/>
            <person name="Bouchez O."/>
            <person name="Donnadieu C."/>
            <person name="Kuhl H."/>
            <person name="Gislard M."/>
            <person name="Guendouz S."/>
            <person name="Journot L."/>
            <person name="Haffray P."/>
            <person name="Bestin A."/>
            <person name="Morvezen R."/>
            <person name="Feron R."/>
            <person name="Wen M."/>
            <person name="Jouanno E."/>
            <person name="Herpin A."/>
            <person name="Schartl M."/>
            <person name="Postlethwait J."/>
            <person name="Schaerlinger B."/>
            <person name="Chardard D."/>
            <person name="Lecocq T."/>
            <person name="Poncet C."/>
            <person name="Jaffrelo L."/>
            <person name="Lampietro C."/>
            <person name="Guiguen Y."/>
        </authorList>
    </citation>
    <scope>NUCLEOTIDE SEQUENCE [LARGE SCALE GENOMIC DNA]</scope>
    <source>
        <tissue evidence="10">Blood</tissue>
    </source>
</reference>
<evidence type="ECO:0000259" key="9">
    <source>
        <dbReference type="PROSITE" id="PS50888"/>
    </source>
</evidence>
<dbReference type="InterPro" id="IPR013767">
    <property type="entry name" value="PAS_fold"/>
</dbReference>
<evidence type="ECO:0008006" key="12">
    <source>
        <dbReference type="Google" id="ProtNLM"/>
    </source>
</evidence>
<feature type="region of interest" description="Disordered" evidence="7">
    <location>
        <begin position="466"/>
        <end position="488"/>
    </location>
</feature>
<keyword evidence="3" id="KW-0805">Transcription regulation</keyword>
<dbReference type="Gene3D" id="4.10.280.10">
    <property type="entry name" value="Helix-loop-helix DNA-binding domain"/>
    <property type="match status" value="1"/>
</dbReference>
<feature type="domain" description="PAS" evidence="8">
    <location>
        <begin position="165"/>
        <end position="229"/>
    </location>
</feature>
<dbReference type="InterPro" id="IPR035965">
    <property type="entry name" value="PAS-like_dom_sf"/>
</dbReference>
<comment type="caution">
    <text evidence="10">The sequence shown here is derived from an EMBL/GenBank/DDBJ whole genome shotgun (WGS) entry which is preliminary data.</text>
</comment>
<dbReference type="InterPro" id="IPR001067">
    <property type="entry name" value="Nuc_translocat"/>
</dbReference>
<organism evidence="10 11">
    <name type="scientific">Perca fluviatilis</name>
    <name type="common">European perch</name>
    <dbReference type="NCBI Taxonomy" id="8168"/>
    <lineage>
        <taxon>Eukaryota</taxon>
        <taxon>Metazoa</taxon>
        <taxon>Chordata</taxon>
        <taxon>Craniata</taxon>
        <taxon>Vertebrata</taxon>
        <taxon>Euteleostomi</taxon>
        <taxon>Actinopterygii</taxon>
        <taxon>Neopterygii</taxon>
        <taxon>Teleostei</taxon>
        <taxon>Neoteleostei</taxon>
        <taxon>Acanthomorphata</taxon>
        <taxon>Eupercaria</taxon>
        <taxon>Perciformes</taxon>
        <taxon>Percoidei</taxon>
        <taxon>Percidae</taxon>
        <taxon>Percinae</taxon>
        <taxon>Perca</taxon>
    </lineage>
</organism>
<keyword evidence="5" id="KW-0804">Transcription</keyword>
<feature type="domain" description="PAS" evidence="8">
    <location>
        <begin position="367"/>
        <end position="416"/>
    </location>
</feature>
<dbReference type="FunFam" id="4.10.280.10:FF:000018">
    <property type="entry name" value="Aryl hydrocarbon receptor nuclear translocator-like protein 1"/>
    <property type="match status" value="1"/>
</dbReference>
<dbReference type="Pfam" id="PF14598">
    <property type="entry name" value="PAS_11"/>
    <property type="match status" value="1"/>
</dbReference>
<evidence type="ECO:0000259" key="8">
    <source>
        <dbReference type="PROSITE" id="PS50112"/>
    </source>
</evidence>
<dbReference type="SMART" id="SM00091">
    <property type="entry name" value="PAS"/>
    <property type="match status" value="2"/>
</dbReference>
<dbReference type="PROSITE" id="PS50888">
    <property type="entry name" value="BHLH"/>
    <property type="match status" value="1"/>
</dbReference>
<dbReference type="GO" id="GO:0005737">
    <property type="term" value="C:cytoplasm"/>
    <property type="evidence" value="ECO:0007669"/>
    <property type="project" value="InterPro"/>
</dbReference>
<dbReference type="Gene3D" id="3.30.450.20">
    <property type="entry name" value="PAS domain"/>
    <property type="match status" value="2"/>
</dbReference>
<keyword evidence="11" id="KW-1185">Reference proteome</keyword>
<feature type="compositionally biased region" description="Polar residues" evidence="7">
    <location>
        <begin position="60"/>
        <end position="70"/>
    </location>
</feature>
<evidence type="ECO:0000256" key="3">
    <source>
        <dbReference type="ARBA" id="ARBA00023015"/>
    </source>
</evidence>
<keyword evidence="2" id="KW-0677">Repeat</keyword>
<dbReference type="SUPFAM" id="SSF55785">
    <property type="entry name" value="PYP-like sensor domain (PAS domain)"/>
    <property type="match status" value="2"/>
</dbReference>
<feature type="domain" description="BHLH" evidence="9">
    <location>
        <begin position="93"/>
        <end position="146"/>
    </location>
</feature>
<dbReference type="InterPro" id="IPR000014">
    <property type="entry name" value="PAS"/>
</dbReference>
<evidence type="ECO:0000256" key="1">
    <source>
        <dbReference type="ARBA" id="ARBA00004123"/>
    </source>
</evidence>
<gene>
    <name evidence="10" type="ORF">PFLUV_G00096110</name>
</gene>
<dbReference type="Pfam" id="PF00010">
    <property type="entry name" value="HLH"/>
    <property type="match status" value="1"/>
</dbReference>
<dbReference type="AlphaFoldDB" id="A0A6A5F632"/>
<dbReference type="SUPFAM" id="SSF47459">
    <property type="entry name" value="HLH, helix-loop-helix DNA-binding domain"/>
    <property type="match status" value="1"/>
</dbReference>
<dbReference type="SMART" id="SM00353">
    <property type="entry name" value="HLH"/>
    <property type="match status" value="1"/>
</dbReference>
<dbReference type="PANTHER" id="PTHR23042">
    <property type="entry name" value="CIRCADIAN PROTEIN CLOCK/ARNT/BMAL/PAS"/>
    <property type="match status" value="1"/>
</dbReference>
<dbReference type="FunFam" id="3.30.450.20:FF:000006">
    <property type="entry name" value="aryl hydrocarbon receptor nuclear translocator-like protein 1"/>
    <property type="match status" value="1"/>
</dbReference>
<dbReference type="CDD" id="cd11469">
    <property type="entry name" value="bHLH-PAS_ARNTL2_PASD9"/>
    <property type="match status" value="1"/>
</dbReference>
<dbReference type="NCBIfam" id="TIGR00229">
    <property type="entry name" value="sensory_box"/>
    <property type="match status" value="2"/>
</dbReference>
<dbReference type="InterPro" id="IPR036638">
    <property type="entry name" value="HLH_DNA-bd_sf"/>
</dbReference>
<dbReference type="GO" id="GO:0003700">
    <property type="term" value="F:DNA-binding transcription factor activity"/>
    <property type="evidence" value="ECO:0007669"/>
    <property type="project" value="InterPro"/>
</dbReference>
<feature type="compositionally biased region" description="Polar residues" evidence="7">
    <location>
        <begin position="26"/>
        <end position="44"/>
    </location>
</feature>